<organism evidence="2 3">
    <name type="scientific">Imperialibacter roseus</name>
    <dbReference type="NCBI Taxonomy" id="1324217"/>
    <lineage>
        <taxon>Bacteria</taxon>
        <taxon>Pseudomonadati</taxon>
        <taxon>Bacteroidota</taxon>
        <taxon>Cytophagia</taxon>
        <taxon>Cytophagales</taxon>
        <taxon>Flammeovirgaceae</taxon>
        <taxon>Imperialibacter</taxon>
    </lineage>
</organism>
<proteinExistence type="predicted"/>
<protein>
    <submittedName>
        <fullName evidence="2">SRPBCC family protein</fullName>
    </submittedName>
</protein>
<accession>A0ABZ0IM39</accession>
<reference evidence="2 3" key="1">
    <citation type="journal article" date="2023" name="Microbiol. Resour. Announc.">
        <title>Complete Genome Sequence of Imperialibacter roseus strain P4T.</title>
        <authorList>
            <person name="Tizabi D.R."/>
            <person name="Bachvaroff T."/>
            <person name="Hill R.T."/>
        </authorList>
    </citation>
    <scope>NUCLEOTIDE SEQUENCE [LARGE SCALE GENOMIC DNA]</scope>
    <source>
        <strain evidence="2 3">P4T</strain>
    </source>
</reference>
<evidence type="ECO:0000313" key="3">
    <source>
        <dbReference type="Proteomes" id="UP001302349"/>
    </source>
</evidence>
<evidence type="ECO:0000313" key="2">
    <source>
        <dbReference type="EMBL" id="WOK05606.1"/>
    </source>
</evidence>
<dbReference type="EMBL" id="CP136051">
    <property type="protein sequence ID" value="WOK05606.1"/>
    <property type="molecule type" value="Genomic_DNA"/>
</dbReference>
<dbReference type="Pfam" id="PF10604">
    <property type="entry name" value="Polyketide_cyc2"/>
    <property type="match status" value="1"/>
</dbReference>
<keyword evidence="1" id="KW-0472">Membrane</keyword>
<dbReference type="SUPFAM" id="SSF55961">
    <property type="entry name" value="Bet v1-like"/>
    <property type="match status" value="1"/>
</dbReference>
<dbReference type="Gene3D" id="3.20.80.10">
    <property type="entry name" value="Regulatory factor, effector binding domain"/>
    <property type="match status" value="1"/>
</dbReference>
<keyword evidence="1" id="KW-1133">Transmembrane helix</keyword>
<dbReference type="RefSeq" id="WP_317488364.1">
    <property type="nucleotide sequence ID" value="NZ_CP136051.1"/>
</dbReference>
<dbReference type="InterPro" id="IPR011256">
    <property type="entry name" value="Reg_factor_effector_dom_sf"/>
</dbReference>
<dbReference type="SUPFAM" id="SSF55136">
    <property type="entry name" value="Probable bacterial effector-binding domain"/>
    <property type="match status" value="1"/>
</dbReference>
<dbReference type="CDD" id="cd07818">
    <property type="entry name" value="SRPBCC_1"/>
    <property type="match status" value="1"/>
</dbReference>
<feature type="transmembrane region" description="Helical" evidence="1">
    <location>
        <begin position="6"/>
        <end position="25"/>
    </location>
</feature>
<sequence length="336" mass="37206">MKALKIILYIVLALVVIVTAAIFMIPTEYKVERSTTINAPKKLVMQQAGRFENFAKWNPWGKLDPNMTTSITGTDGEVGAKYSWEGNDDVGKGSMEITAVTDSRVDEKLVFLTPYESEAATYLVFEEVDGATKVTWGMQGSNPRPMNLMVPMMDGFIGKDYEAGLAELKKMTEAIASSDTFRGLKVEKMELSPRTYIGRKDTVKWADMQGFMASSFGAAYGELTKKKAPMAGAPSSIYFVWDEANEQTVMAAAIPVEGEYTLKGFEAFPAGGSGYKIAYYGAYEGSGEAHYAMDDYFTAKGLEMTEDLMVIEEYITDPTTEPDTSKWLTNVYYIPR</sequence>
<dbReference type="InterPro" id="IPR023393">
    <property type="entry name" value="START-like_dom_sf"/>
</dbReference>
<dbReference type="Gene3D" id="3.30.530.20">
    <property type="match status" value="1"/>
</dbReference>
<keyword evidence="1" id="KW-0812">Transmembrane</keyword>
<evidence type="ECO:0000256" key="1">
    <source>
        <dbReference type="SAM" id="Phobius"/>
    </source>
</evidence>
<gene>
    <name evidence="2" type="ORF">RT717_21245</name>
</gene>
<name>A0ABZ0IM39_9BACT</name>
<dbReference type="InterPro" id="IPR019587">
    <property type="entry name" value="Polyketide_cyclase/dehydratase"/>
</dbReference>
<dbReference type="Proteomes" id="UP001302349">
    <property type="component" value="Chromosome"/>
</dbReference>
<keyword evidence="3" id="KW-1185">Reference proteome</keyword>